<feature type="domain" description="Protein kinase" evidence="9">
    <location>
        <begin position="10"/>
        <end position="278"/>
    </location>
</feature>
<sequence>MIPYSSLADYELGEVLGVGTVGTIYSATEKASGNVVALKKLHPAVSQDATIRARFEREMLILSRLRHPNIIAYHSGGDDHGTLFYVMEMVRGGTVKDLLESDGRFQWPVVVELGRQICSALQYAHNYGVIHRDLKPGNLFLTRDGTVKLGDFGIARDLHNADLTNSGMTVGTHAYMAPEQITGDASISGKADLYALGCCLYEMLVGRKPFNGENFAQLFEQHLRTPPPRVRDAVPDCPAELDNIVHQLLAKRPEDRPFNARSVQAVMLQLDESQQPHLADTDAAGPHPTAPHPIDRDSPTDVAAELAGPNQQGSRSAAAAATFDSPGRRLLVDQIRDRGKGMADRSVSWTRLAILGGAIVLGIVIALLVSRMQ</sequence>
<evidence type="ECO:0000256" key="8">
    <source>
        <dbReference type="SAM" id="Phobius"/>
    </source>
</evidence>
<gene>
    <name evidence="10" type="primary">pknB_21</name>
    <name evidence="10" type="ORF">K227x_55850</name>
</gene>
<dbReference type="Pfam" id="PF00069">
    <property type="entry name" value="Pkinase"/>
    <property type="match status" value="1"/>
</dbReference>
<dbReference type="Gene3D" id="3.30.200.20">
    <property type="entry name" value="Phosphorylase Kinase, domain 1"/>
    <property type="match status" value="1"/>
</dbReference>
<dbReference type="PROSITE" id="PS50011">
    <property type="entry name" value="PROTEIN_KINASE_DOM"/>
    <property type="match status" value="1"/>
</dbReference>
<evidence type="ECO:0000259" key="9">
    <source>
        <dbReference type="PROSITE" id="PS50011"/>
    </source>
</evidence>
<proteinExistence type="predicted"/>
<dbReference type="PANTHER" id="PTHR43289">
    <property type="entry name" value="MITOGEN-ACTIVATED PROTEIN KINASE KINASE KINASE 20-RELATED"/>
    <property type="match status" value="1"/>
</dbReference>
<keyword evidence="8" id="KW-0472">Membrane</keyword>
<dbReference type="SMART" id="SM00220">
    <property type="entry name" value="S_TKc"/>
    <property type="match status" value="1"/>
</dbReference>
<keyword evidence="8" id="KW-1133">Transmembrane helix</keyword>
<evidence type="ECO:0000256" key="7">
    <source>
        <dbReference type="SAM" id="MobiDB-lite"/>
    </source>
</evidence>
<evidence type="ECO:0000313" key="11">
    <source>
        <dbReference type="Proteomes" id="UP000318538"/>
    </source>
</evidence>
<name>A0A517NJ47_9BACT</name>
<dbReference type="CDD" id="cd14014">
    <property type="entry name" value="STKc_PknB_like"/>
    <property type="match status" value="1"/>
</dbReference>
<evidence type="ECO:0000256" key="3">
    <source>
        <dbReference type="ARBA" id="ARBA00022679"/>
    </source>
</evidence>
<organism evidence="10 11">
    <name type="scientific">Rubripirellula lacrimiformis</name>
    <dbReference type="NCBI Taxonomy" id="1930273"/>
    <lineage>
        <taxon>Bacteria</taxon>
        <taxon>Pseudomonadati</taxon>
        <taxon>Planctomycetota</taxon>
        <taxon>Planctomycetia</taxon>
        <taxon>Pirellulales</taxon>
        <taxon>Pirellulaceae</taxon>
        <taxon>Rubripirellula</taxon>
    </lineage>
</organism>
<keyword evidence="6" id="KW-0067">ATP-binding</keyword>
<dbReference type="EMBL" id="CP036525">
    <property type="protein sequence ID" value="QDT07160.1"/>
    <property type="molecule type" value="Genomic_DNA"/>
</dbReference>
<dbReference type="Gene3D" id="1.10.510.10">
    <property type="entry name" value="Transferase(Phosphotransferase) domain 1"/>
    <property type="match status" value="1"/>
</dbReference>
<keyword evidence="3 10" id="KW-0808">Transferase</keyword>
<accession>A0A517NJ47</accession>
<dbReference type="AlphaFoldDB" id="A0A517NJ47"/>
<keyword evidence="5 10" id="KW-0418">Kinase</keyword>
<evidence type="ECO:0000256" key="5">
    <source>
        <dbReference type="ARBA" id="ARBA00022777"/>
    </source>
</evidence>
<dbReference type="InterPro" id="IPR011009">
    <property type="entry name" value="Kinase-like_dom_sf"/>
</dbReference>
<dbReference type="InterPro" id="IPR000719">
    <property type="entry name" value="Prot_kinase_dom"/>
</dbReference>
<dbReference type="RefSeq" id="WP_246146268.1">
    <property type="nucleotide sequence ID" value="NZ_CP036525.1"/>
</dbReference>
<reference evidence="10 11" key="1">
    <citation type="submission" date="2019-02" db="EMBL/GenBank/DDBJ databases">
        <title>Deep-cultivation of Planctomycetes and their phenomic and genomic characterization uncovers novel biology.</title>
        <authorList>
            <person name="Wiegand S."/>
            <person name="Jogler M."/>
            <person name="Boedeker C."/>
            <person name="Pinto D."/>
            <person name="Vollmers J."/>
            <person name="Rivas-Marin E."/>
            <person name="Kohn T."/>
            <person name="Peeters S.H."/>
            <person name="Heuer A."/>
            <person name="Rast P."/>
            <person name="Oberbeckmann S."/>
            <person name="Bunk B."/>
            <person name="Jeske O."/>
            <person name="Meyerdierks A."/>
            <person name="Storesund J.E."/>
            <person name="Kallscheuer N."/>
            <person name="Luecker S."/>
            <person name="Lage O.M."/>
            <person name="Pohl T."/>
            <person name="Merkel B.J."/>
            <person name="Hornburger P."/>
            <person name="Mueller R.-W."/>
            <person name="Bruemmer F."/>
            <person name="Labrenz M."/>
            <person name="Spormann A.M."/>
            <person name="Op den Camp H."/>
            <person name="Overmann J."/>
            <person name="Amann R."/>
            <person name="Jetten M.S.M."/>
            <person name="Mascher T."/>
            <person name="Medema M.H."/>
            <person name="Devos D.P."/>
            <person name="Kaster A.-K."/>
            <person name="Ovreas L."/>
            <person name="Rohde M."/>
            <person name="Galperin M.Y."/>
            <person name="Jogler C."/>
        </authorList>
    </citation>
    <scope>NUCLEOTIDE SEQUENCE [LARGE SCALE GENOMIC DNA]</scope>
    <source>
        <strain evidence="10 11">K22_7</strain>
    </source>
</reference>
<dbReference type="PANTHER" id="PTHR43289:SF6">
    <property type="entry name" value="SERINE_THREONINE-PROTEIN KINASE NEKL-3"/>
    <property type="match status" value="1"/>
</dbReference>
<evidence type="ECO:0000256" key="2">
    <source>
        <dbReference type="ARBA" id="ARBA00022527"/>
    </source>
</evidence>
<evidence type="ECO:0000256" key="6">
    <source>
        <dbReference type="ARBA" id="ARBA00022840"/>
    </source>
</evidence>
<dbReference type="FunFam" id="1.10.510.10:FF:000021">
    <property type="entry name" value="Serine/threonine protein kinase"/>
    <property type="match status" value="1"/>
</dbReference>
<dbReference type="GO" id="GO:0005524">
    <property type="term" value="F:ATP binding"/>
    <property type="evidence" value="ECO:0007669"/>
    <property type="project" value="UniProtKB-KW"/>
</dbReference>
<dbReference type="InterPro" id="IPR008271">
    <property type="entry name" value="Ser/Thr_kinase_AS"/>
</dbReference>
<evidence type="ECO:0000256" key="1">
    <source>
        <dbReference type="ARBA" id="ARBA00012513"/>
    </source>
</evidence>
<dbReference type="SUPFAM" id="SSF56112">
    <property type="entry name" value="Protein kinase-like (PK-like)"/>
    <property type="match status" value="1"/>
</dbReference>
<protein>
    <recommendedName>
        <fullName evidence="1">non-specific serine/threonine protein kinase</fullName>
        <ecNumber evidence="1">2.7.11.1</ecNumber>
    </recommendedName>
</protein>
<dbReference type="Proteomes" id="UP000318538">
    <property type="component" value="Chromosome"/>
</dbReference>
<dbReference type="EC" id="2.7.11.1" evidence="1"/>
<keyword evidence="11" id="KW-1185">Reference proteome</keyword>
<dbReference type="KEGG" id="rlc:K227x_55850"/>
<evidence type="ECO:0000313" key="10">
    <source>
        <dbReference type="EMBL" id="QDT07160.1"/>
    </source>
</evidence>
<dbReference type="GO" id="GO:0004674">
    <property type="term" value="F:protein serine/threonine kinase activity"/>
    <property type="evidence" value="ECO:0007669"/>
    <property type="project" value="UniProtKB-KW"/>
</dbReference>
<evidence type="ECO:0000256" key="4">
    <source>
        <dbReference type="ARBA" id="ARBA00022741"/>
    </source>
</evidence>
<keyword evidence="4" id="KW-0547">Nucleotide-binding</keyword>
<keyword evidence="8" id="KW-0812">Transmembrane</keyword>
<feature type="region of interest" description="Disordered" evidence="7">
    <location>
        <begin position="278"/>
        <end position="322"/>
    </location>
</feature>
<keyword evidence="2" id="KW-0723">Serine/threonine-protein kinase</keyword>
<dbReference type="PROSITE" id="PS00108">
    <property type="entry name" value="PROTEIN_KINASE_ST"/>
    <property type="match status" value="1"/>
</dbReference>
<feature type="transmembrane region" description="Helical" evidence="8">
    <location>
        <begin position="349"/>
        <end position="369"/>
    </location>
</feature>